<evidence type="ECO:0000256" key="4">
    <source>
        <dbReference type="PROSITE-ProRule" id="PRU00228"/>
    </source>
</evidence>
<dbReference type="InterPro" id="IPR009060">
    <property type="entry name" value="UBA-like_sf"/>
</dbReference>
<dbReference type="GO" id="GO:0008270">
    <property type="term" value="F:zinc ion binding"/>
    <property type="evidence" value="ECO:0007669"/>
    <property type="project" value="UniProtKB-KW"/>
</dbReference>
<dbReference type="PROSITE" id="PS51745">
    <property type="entry name" value="PB1"/>
    <property type="match status" value="1"/>
</dbReference>
<dbReference type="Pfam" id="PF00564">
    <property type="entry name" value="PB1"/>
    <property type="match status" value="1"/>
</dbReference>
<dbReference type="InterPro" id="IPR000270">
    <property type="entry name" value="PB1_dom"/>
</dbReference>
<feature type="region of interest" description="Disordered" evidence="5">
    <location>
        <begin position="197"/>
        <end position="243"/>
    </location>
</feature>
<evidence type="ECO:0000313" key="9">
    <source>
        <dbReference type="RefSeq" id="XP_026759167.2"/>
    </source>
</evidence>
<dbReference type="FunCoup" id="A0A6J1WU84">
    <property type="interactions" value="81"/>
</dbReference>
<dbReference type="GO" id="GO:0000423">
    <property type="term" value="P:mitophagy"/>
    <property type="evidence" value="ECO:0007669"/>
    <property type="project" value="TreeGrafter"/>
</dbReference>
<feature type="compositionally biased region" description="Polar residues" evidence="5">
    <location>
        <begin position="386"/>
        <end position="397"/>
    </location>
</feature>
<dbReference type="CDD" id="cd02340">
    <property type="entry name" value="ZZ_NBR1_like"/>
    <property type="match status" value="1"/>
</dbReference>
<dbReference type="Pfam" id="PF00569">
    <property type="entry name" value="ZZ"/>
    <property type="match status" value="1"/>
</dbReference>
<dbReference type="SUPFAM" id="SSF57850">
    <property type="entry name" value="RING/U-box"/>
    <property type="match status" value="1"/>
</dbReference>
<feature type="region of interest" description="Disordered" evidence="5">
    <location>
        <begin position="480"/>
        <end position="513"/>
    </location>
</feature>
<dbReference type="GO" id="GO:0070530">
    <property type="term" value="F:K63-linked polyubiquitin modification-dependent protein binding"/>
    <property type="evidence" value="ECO:0007669"/>
    <property type="project" value="TreeGrafter"/>
</dbReference>
<feature type="compositionally biased region" description="Basic residues" evidence="5">
    <location>
        <begin position="232"/>
        <end position="243"/>
    </location>
</feature>
<dbReference type="Gene3D" id="1.10.8.10">
    <property type="entry name" value="DNA helicase RuvA subunit, C-terminal domain"/>
    <property type="match status" value="1"/>
</dbReference>
<evidence type="ECO:0000313" key="8">
    <source>
        <dbReference type="Proteomes" id="UP001652740"/>
    </source>
</evidence>
<dbReference type="AlphaFoldDB" id="A0A6J1WU84"/>
<dbReference type="SMART" id="SM00291">
    <property type="entry name" value="ZnF_ZZ"/>
    <property type="match status" value="1"/>
</dbReference>
<dbReference type="InterPro" id="IPR043145">
    <property type="entry name" value="Znf_ZZ_sf"/>
</dbReference>
<feature type="compositionally biased region" description="Basic and acidic residues" evidence="5">
    <location>
        <begin position="208"/>
        <end position="231"/>
    </location>
</feature>
<keyword evidence="3" id="KW-0862">Zinc</keyword>
<dbReference type="GeneID" id="113518445"/>
<accession>A0A6J1WU84</accession>
<organism evidence="8 9">
    <name type="scientific">Galleria mellonella</name>
    <name type="common">Greater wax moth</name>
    <dbReference type="NCBI Taxonomy" id="7137"/>
    <lineage>
        <taxon>Eukaryota</taxon>
        <taxon>Metazoa</taxon>
        <taxon>Ecdysozoa</taxon>
        <taxon>Arthropoda</taxon>
        <taxon>Hexapoda</taxon>
        <taxon>Insecta</taxon>
        <taxon>Pterygota</taxon>
        <taxon>Neoptera</taxon>
        <taxon>Endopterygota</taxon>
        <taxon>Lepidoptera</taxon>
        <taxon>Glossata</taxon>
        <taxon>Ditrysia</taxon>
        <taxon>Pyraloidea</taxon>
        <taxon>Pyralidae</taxon>
        <taxon>Galleriinae</taxon>
        <taxon>Galleria</taxon>
    </lineage>
</organism>
<dbReference type="Proteomes" id="UP001652740">
    <property type="component" value="Unplaced"/>
</dbReference>
<dbReference type="Gene3D" id="3.30.60.90">
    <property type="match status" value="1"/>
</dbReference>
<protein>
    <submittedName>
        <fullName evidence="9">Protein ref(2)P-like isoform X1</fullName>
    </submittedName>
</protein>
<evidence type="ECO:0000256" key="1">
    <source>
        <dbReference type="ARBA" id="ARBA00022723"/>
    </source>
</evidence>
<dbReference type="PROSITE" id="PS01357">
    <property type="entry name" value="ZF_ZZ_1"/>
    <property type="match status" value="1"/>
</dbReference>
<feature type="compositionally biased region" description="Basic and acidic residues" evidence="5">
    <location>
        <begin position="366"/>
        <end position="385"/>
    </location>
</feature>
<sequence length="560" mass="62166">MDEYVQYKVYTFWSEDAKPEVRRFGIEKSVITSFQYLNAKLQDVFPGLKEKSYIVTWKDEEEDDITISSDEEMMAALTAMFEINKPIKLYVYCKEAAPKDDDCDIIISAITDTANVASTSGQHYGVTCDGCEGPVIGFRYKCISCDDFDLCSRCETSGLHREHCMLRVPMPTLPRTLIKAAIKRSRHFLKSVVGPAAEECSRKRHRHDKNDDRKHRSGEHQDQEHGDNHHHGDYHRRGERHRRSRSGWLDTFATYMNEFVNLAGDVGDLHADSNTSANQPSQTNNQAQSHGQEQAKTASENSETPRQPEASTSENSGAFVPPQCPFLPGNFNAENISKFIEMCLTGQLNLQDFLMNPPYAANSNDVEMRTTTDDKKCSKPDRLDSTNDSQASTASGESNRDASPDKVDGWTVINKEKDLLDEATAPAEPAAPIGFNLPAEFQEHVKISEGGNLYPPLNTATAVLNPQEPEVRVVQPSVPTAPQATPIATPPQTPPQPAPVTPPPAPAPKPRQPHPKLHIEAAIQYMVAMGFPEEAWLIQLIESKDGNISAVLDLITPNSK</sequence>
<dbReference type="RefSeq" id="XP_026759167.2">
    <property type="nucleotide sequence ID" value="XM_026903366.3"/>
</dbReference>
<feature type="compositionally biased region" description="Basic and acidic residues" evidence="5">
    <location>
        <begin position="398"/>
        <end position="409"/>
    </location>
</feature>
<dbReference type="InterPro" id="IPR053793">
    <property type="entry name" value="PB1-like"/>
</dbReference>
<evidence type="ECO:0000259" key="6">
    <source>
        <dbReference type="PROSITE" id="PS50135"/>
    </source>
</evidence>
<dbReference type="PANTHER" id="PTHR15090">
    <property type="entry name" value="SEQUESTOSOME 1-RELATED"/>
    <property type="match status" value="1"/>
</dbReference>
<dbReference type="InterPro" id="IPR000433">
    <property type="entry name" value="Znf_ZZ"/>
</dbReference>
<evidence type="ECO:0000256" key="3">
    <source>
        <dbReference type="ARBA" id="ARBA00022833"/>
    </source>
</evidence>
<feature type="compositionally biased region" description="Polar residues" evidence="5">
    <location>
        <begin position="272"/>
        <end position="316"/>
    </location>
</feature>
<name>A0A6J1WU84_GALME</name>
<dbReference type="GO" id="GO:0007032">
    <property type="term" value="P:endosome organization"/>
    <property type="evidence" value="ECO:0007669"/>
    <property type="project" value="TreeGrafter"/>
</dbReference>
<reference evidence="9" key="1">
    <citation type="submission" date="2025-08" db="UniProtKB">
        <authorList>
            <consortium name="RefSeq"/>
        </authorList>
    </citation>
    <scope>IDENTIFICATION</scope>
    <source>
        <tissue evidence="9">Whole larvae</tissue>
    </source>
</reference>
<evidence type="ECO:0000259" key="7">
    <source>
        <dbReference type="PROSITE" id="PS51745"/>
    </source>
</evidence>
<dbReference type="SUPFAM" id="SSF54277">
    <property type="entry name" value="CAD &amp; PB1 domains"/>
    <property type="match status" value="1"/>
</dbReference>
<dbReference type="Gene3D" id="3.10.20.90">
    <property type="entry name" value="Phosphatidylinositol 3-kinase Catalytic Subunit, Chain A, domain 1"/>
    <property type="match status" value="1"/>
</dbReference>
<dbReference type="InParanoid" id="A0A6J1WU84"/>
<dbReference type="GO" id="GO:0035973">
    <property type="term" value="P:aggrephagy"/>
    <property type="evidence" value="ECO:0007669"/>
    <property type="project" value="TreeGrafter"/>
</dbReference>
<evidence type="ECO:0000256" key="5">
    <source>
        <dbReference type="SAM" id="MobiDB-lite"/>
    </source>
</evidence>
<dbReference type="SUPFAM" id="SSF46934">
    <property type="entry name" value="UBA-like"/>
    <property type="match status" value="1"/>
</dbReference>
<keyword evidence="1" id="KW-0479">Metal-binding</keyword>
<feature type="compositionally biased region" description="Pro residues" evidence="5">
    <location>
        <begin position="488"/>
        <end position="510"/>
    </location>
</feature>
<dbReference type="GO" id="GO:0044753">
    <property type="term" value="C:amphisome"/>
    <property type="evidence" value="ECO:0007669"/>
    <property type="project" value="TreeGrafter"/>
</dbReference>
<keyword evidence="2 4" id="KW-0863">Zinc-finger</keyword>
<feature type="region of interest" description="Disordered" evidence="5">
    <location>
        <begin position="270"/>
        <end position="321"/>
    </location>
</feature>
<evidence type="ECO:0000256" key="2">
    <source>
        <dbReference type="ARBA" id="ARBA00022771"/>
    </source>
</evidence>
<gene>
    <name evidence="9" type="primary">LOC113518445</name>
</gene>
<dbReference type="KEGG" id="gmw:113518445"/>
<feature type="domain" description="PB1" evidence="7">
    <location>
        <begin position="6"/>
        <end position="94"/>
    </location>
</feature>
<dbReference type="GO" id="GO:0016235">
    <property type="term" value="C:aggresome"/>
    <property type="evidence" value="ECO:0007669"/>
    <property type="project" value="TreeGrafter"/>
</dbReference>
<proteinExistence type="predicted"/>
<dbReference type="InterPro" id="IPR052260">
    <property type="entry name" value="Autophagy_Rcpt_SigReg"/>
</dbReference>
<keyword evidence="8" id="KW-1185">Reference proteome</keyword>
<feature type="domain" description="ZZ-type" evidence="6">
    <location>
        <begin position="123"/>
        <end position="173"/>
    </location>
</feature>
<feature type="region of interest" description="Disordered" evidence="5">
    <location>
        <begin position="361"/>
        <end position="409"/>
    </location>
</feature>
<dbReference type="PROSITE" id="PS50135">
    <property type="entry name" value="ZF_ZZ_2"/>
    <property type="match status" value="1"/>
</dbReference>
<dbReference type="GO" id="GO:0005080">
    <property type="term" value="F:protein kinase C binding"/>
    <property type="evidence" value="ECO:0007669"/>
    <property type="project" value="TreeGrafter"/>
</dbReference>
<dbReference type="PANTHER" id="PTHR15090:SF0">
    <property type="entry name" value="SEQUESTOSOME-1"/>
    <property type="match status" value="1"/>
</dbReference>